<evidence type="ECO:0000313" key="2">
    <source>
        <dbReference type="EMBL" id="QWK93212.1"/>
    </source>
</evidence>
<dbReference type="AlphaFoldDB" id="A0A975PC26"/>
<dbReference type="Gene3D" id="3.40.50.300">
    <property type="entry name" value="P-loop containing nucleotide triphosphate hydrolases"/>
    <property type="match status" value="1"/>
</dbReference>
<evidence type="ECO:0008006" key="4">
    <source>
        <dbReference type="Google" id="ProtNLM"/>
    </source>
</evidence>
<keyword evidence="3" id="KW-1185">Reference proteome</keyword>
<dbReference type="RefSeq" id="WP_215507042.1">
    <property type="nucleotide sequence ID" value="NZ_CP076366.1"/>
</dbReference>
<organism evidence="2 3">
    <name type="scientific">Gemmobacter fulvus</name>
    <dbReference type="NCBI Taxonomy" id="2840474"/>
    <lineage>
        <taxon>Bacteria</taxon>
        <taxon>Pseudomonadati</taxon>
        <taxon>Pseudomonadota</taxon>
        <taxon>Alphaproteobacteria</taxon>
        <taxon>Rhodobacterales</taxon>
        <taxon>Paracoccaceae</taxon>
        <taxon>Gemmobacter</taxon>
    </lineage>
</organism>
<dbReference type="KEGG" id="gfu:KM031_21890"/>
<feature type="compositionally biased region" description="Low complexity" evidence="1">
    <location>
        <begin position="387"/>
        <end position="400"/>
    </location>
</feature>
<protein>
    <recommendedName>
        <fullName evidence="4">Sulfotransferase family protein</fullName>
    </recommendedName>
</protein>
<name>A0A975PC26_9RHOB</name>
<evidence type="ECO:0000313" key="3">
    <source>
        <dbReference type="Proteomes" id="UP000679352"/>
    </source>
</evidence>
<geneLocation type="plasmid" evidence="2 3">
    <name>p5</name>
</geneLocation>
<proteinExistence type="predicted"/>
<dbReference type="InterPro" id="IPR027417">
    <property type="entry name" value="P-loop_NTPase"/>
</dbReference>
<reference evidence="2" key="1">
    <citation type="submission" date="2021-06" db="EMBL/GenBank/DDBJ databases">
        <authorList>
            <person name="Lee C.-S."/>
            <person name="Jin L."/>
        </authorList>
    </citation>
    <scope>NUCLEOTIDE SEQUENCE</scope>
    <source>
        <strain evidence="2">Con5</strain>
        <plasmid evidence="2">p5</plasmid>
    </source>
</reference>
<dbReference type="EMBL" id="CP076366">
    <property type="protein sequence ID" value="QWK93212.1"/>
    <property type="molecule type" value="Genomic_DNA"/>
</dbReference>
<accession>A0A975PC26</accession>
<dbReference type="Proteomes" id="UP000679352">
    <property type="component" value="Plasmid p5"/>
</dbReference>
<sequence>MKLALHIGTPKTGTTTLQRWFAQNRTALQAQGVIYAQAPGAENHRKLMAYARDTDKPDGSFAGFGIHGPEDHAAFRAGLETALAQEVAAHPGARVWVMSNEHIFSKVITRPMARRLKDLLTPHFSEITVYLHLRPQLDLMMSNASQLARIGRQMSRVEMTRPGISPENYFFGYDRFLTNWEAVFGARNIRLVPFRRTPDMTRFLQAELGIDTSTLPAAARENTGLDWRAIALANVVNRSLQAADVAPLPDFHLDSMPGTERIQPGLALAQEVQARFTASNAALAARRSDITLEDLTPDWSAYAPEGNLHLVDAPCVFEAQLGHMVRRFAGDVALETWRRHLAEGKLAALTGDAAGVSRAKRQMERLATRLTSLGVALPAAPAPRPAPTQTAPAQTGTGTA</sequence>
<evidence type="ECO:0000256" key="1">
    <source>
        <dbReference type="SAM" id="MobiDB-lite"/>
    </source>
</evidence>
<keyword evidence="2" id="KW-0614">Plasmid</keyword>
<gene>
    <name evidence="2" type="ORF">KM031_21890</name>
</gene>
<dbReference type="SUPFAM" id="SSF52540">
    <property type="entry name" value="P-loop containing nucleoside triphosphate hydrolases"/>
    <property type="match status" value="1"/>
</dbReference>
<feature type="region of interest" description="Disordered" evidence="1">
    <location>
        <begin position="378"/>
        <end position="400"/>
    </location>
</feature>